<dbReference type="InterPro" id="IPR015422">
    <property type="entry name" value="PyrdxlP-dep_Trfase_small"/>
</dbReference>
<dbReference type="GO" id="GO:0008483">
    <property type="term" value="F:transaminase activity"/>
    <property type="evidence" value="ECO:0007669"/>
    <property type="project" value="UniProtKB-KW"/>
</dbReference>
<keyword evidence="2" id="KW-0663">Pyridoxal phosphate</keyword>
<dbReference type="SUPFAM" id="SSF53383">
    <property type="entry name" value="PLP-dependent transferases"/>
    <property type="match status" value="1"/>
</dbReference>
<evidence type="ECO:0000313" key="5">
    <source>
        <dbReference type="Proteomes" id="UP000596929"/>
    </source>
</evidence>
<reference evidence="4 5" key="1">
    <citation type="submission" date="2020-08" db="EMBL/GenBank/DDBJ databases">
        <title>Genome public.</title>
        <authorList>
            <person name="Liu C."/>
            <person name="Sun Q."/>
        </authorList>
    </citation>
    <scope>NUCLEOTIDE SEQUENCE [LARGE SCALE GENOMIC DNA]</scope>
    <source>
        <strain evidence="4 5">NSJ-6</strain>
    </source>
</reference>
<dbReference type="PANTHER" id="PTHR42885:SF1">
    <property type="entry name" value="THREONINE-PHOSPHATE DECARBOXYLASE"/>
    <property type="match status" value="1"/>
</dbReference>
<name>A0ABR7D7H5_9CLOT</name>
<keyword evidence="4" id="KW-0808">Transferase</keyword>
<evidence type="ECO:0000259" key="3">
    <source>
        <dbReference type="Pfam" id="PF00155"/>
    </source>
</evidence>
<dbReference type="Gene3D" id="3.40.640.10">
    <property type="entry name" value="Type I PLP-dependent aspartate aminotransferase-like (Major domain)"/>
    <property type="match status" value="1"/>
</dbReference>
<dbReference type="InterPro" id="IPR004839">
    <property type="entry name" value="Aminotransferase_I/II_large"/>
</dbReference>
<accession>A0ABR7D7H5</accession>
<sequence length="360" mass="41491">MNKTLTSHGGDIYTEGLLKGKELIDYSSNINLLGVPNSFYEGIKEATNLINHYPDIQYRTTKEAIIKYHKISIDNDNIILGNGAAEVLDLAISTLRSICIIAPSFSEYEISAKKYGLEIKYSYLNNDMTYSYEDILDKLKSCDGIIIGNPNNPNGCNIDKDRFKKILNYCEVNEKKIIVDEAFVEFSGDKAYSFIDEVINYKSLILIRAITKYFALPGIRLGWAISSDKEILNKLREKQLPWNINTFAAVSLKYLLEDREYIEKSLNVNMVEREFLINELRKISLFNRVFESNSNFLLCKLNNVVEQELFEFALNSGILIRKCGNYRGLDNSFIRLAVKSRENNEVLLDMLRHYENIRRI</sequence>
<proteinExistence type="predicted"/>
<dbReference type="RefSeq" id="WP_032119102.1">
    <property type="nucleotide sequence ID" value="NZ_JACOOO010000001.1"/>
</dbReference>
<evidence type="ECO:0000256" key="1">
    <source>
        <dbReference type="ARBA" id="ARBA00001933"/>
    </source>
</evidence>
<dbReference type="Gene3D" id="3.90.1150.10">
    <property type="entry name" value="Aspartate Aminotransferase, domain 1"/>
    <property type="match status" value="1"/>
</dbReference>
<keyword evidence="5" id="KW-1185">Reference proteome</keyword>
<dbReference type="InterPro" id="IPR015421">
    <property type="entry name" value="PyrdxlP-dep_Trfase_major"/>
</dbReference>
<keyword evidence="4" id="KW-0032">Aminotransferase</keyword>
<dbReference type="PANTHER" id="PTHR42885">
    <property type="entry name" value="HISTIDINOL-PHOSPHATE AMINOTRANSFERASE-RELATED"/>
    <property type="match status" value="1"/>
</dbReference>
<comment type="cofactor">
    <cofactor evidence="1">
        <name>pyridoxal 5'-phosphate</name>
        <dbReference type="ChEBI" id="CHEBI:597326"/>
    </cofactor>
</comment>
<dbReference type="Proteomes" id="UP000596929">
    <property type="component" value="Unassembled WGS sequence"/>
</dbReference>
<evidence type="ECO:0000256" key="2">
    <source>
        <dbReference type="ARBA" id="ARBA00022898"/>
    </source>
</evidence>
<feature type="domain" description="Aminotransferase class I/classII large" evidence="3">
    <location>
        <begin position="22"/>
        <end position="350"/>
    </location>
</feature>
<evidence type="ECO:0000313" key="4">
    <source>
        <dbReference type="EMBL" id="MBC5627324.1"/>
    </source>
</evidence>
<dbReference type="CDD" id="cd00609">
    <property type="entry name" value="AAT_like"/>
    <property type="match status" value="1"/>
</dbReference>
<protein>
    <submittedName>
        <fullName evidence="4">Aminotransferase class I/II-fold pyridoxal phosphate-dependent enzyme</fullName>
    </submittedName>
</protein>
<comment type="caution">
    <text evidence="4">The sequence shown here is derived from an EMBL/GenBank/DDBJ whole genome shotgun (WGS) entry which is preliminary data.</text>
</comment>
<dbReference type="InterPro" id="IPR015424">
    <property type="entry name" value="PyrdxlP-dep_Trfase"/>
</dbReference>
<organism evidence="4 5">
    <name type="scientific">Clostridium hominis</name>
    <dbReference type="NCBI Taxonomy" id="2763036"/>
    <lineage>
        <taxon>Bacteria</taxon>
        <taxon>Bacillati</taxon>
        <taxon>Bacillota</taxon>
        <taxon>Clostridia</taxon>
        <taxon>Eubacteriales</taxon>
        <taxon>Clostridiaceae</taxon>
        <taxon>Clostridium</taxon>
    </lineage>
</organism>
<dbReference type="Pfam" id="PF00155">
    <property type="entry name" value="Aminotran_1_2"/>
    <property type="match status" value="1"/>
</dbReference>
<dbReference type="EMBL" id="JACOOO010000001">
    <property type="protein sequence ID" value="MBC5627324.1"/>
    <property type="molecule type" value="Genomic_DNA"/>
</dbReference>
<gene>
    <name evidence="4" type="ORF">H8S20_00295</name>
</gene>